<evidence type="ECO:0000259" key="1">
    <source>
        <dbReference type="PROSITE" id="PS51186"/>
    </source>
</evidence>
<dbReference type="EMBL" id="CP029289">
    <property type="protein sequence ID" value="AWR94009.1"/>
    <property type="molecule type" value="Genomic_DNA"/>
</dbReference>
<sequence>MLIRNVQWKDFMQIQEIYTSTYEENRDTETLGIVFLKNKPDIKSEIKWFTDTYIRVLKKEGILMVAEDNNKIAGYCGILSARPDSESAHVGILGILIKKEYRGKGFGTALLRSSIENSKGIFEKIICF</sequence>
<evidence type="ECO:0000313" key="3">
    <source>
        <dbReference type="Proteomes" id="UP000248044"/>
    </source>
</evidence>
<organism evidence="2 3">
    <name type="scientific">Acidianus brierleyi</name>
    <dbReference type="NCBI Taxonomy" id="41673"/>
    <lineage>
        <taxon>Archaea</taxon>
        <taxon>Thermoproteota</taxon>
        <taxon>Thermoprotei</taxon>
        <taxon>Sulfolobales</taxon>
        <taxon>Sulfolobaceae</taxon>
        <taxon>Acidianus</taxon>
    </lineage>
</organism>
<name>A0A2U9IDE2_9CREN</name>
<keyword evidence="3" id="KW-1185">Reference proteome</keyword>
<evidence type="ECO:0000313" key="2">
    <source>
        <dbReference type="EMBL" id="AWR94009.1"/>
    </source>
</evidence>
<dbReference type="InterPro" id="IPR000182">
    <property type="entry name" value="GNAT_dom"/>
</dbReference>
<dbReference type="PROSITE" id="PS51186">
    <property type="entry name" value="GNAT"/>
    <property type="match status" value="1"/>
</dbReference>
<dbReference type="KEGG" id="abri:DFR85_04660"/>
<dbReference type="Gene3D" id="3.40.630.30">
    <property type="match status" value="1"/>
</dbReference>
<proteinExistence type="predicted"/>
<gene>
    <name evidence="2" type="ORF">DFR85_04660</name>
</gene>
<dbReference type="SUPFAM" id="SSF55729">
    <property type="entry name" value="Acyl-CoA N-acyltransferases (Nat)"/>
    <property type="match status" value="1"/>
</dbReference>
<accession>A0A2U9IDE2</accession>
<dbReference type="RefSeq" id="WP_110269893.1">
    <property type="nucleotide sequence ID" value="NZ_CP029289.2"/>
</dbReference>
<dbReference type="GeneID" id="36831422"/>
<dbReference type="InterPro" id="IPR016181">
    <property type="entry name" value="Acyl_CoA_acyltransferase"/>
</dbReference>
<feature type="domain" description="N-acetyltransferase" evidence="1">
    <location>
        <begin position="1"/>
        <end position="128"/>
    </location>
</feature>
<dbReference type="AlphaFoldDB" id="A0A2U9IDE2"/>
<protein>
    <recommendedName>
        <fullName evidence="1">N-acetyltransferase domain-containing protein</fullName>
    </recommendedName>
</protein>
<dbReference type="Proteomes" id="UP000248044">
    <property type="component" value="Chromosome"/>
</dbReference>
<dbReference type="CDD" id="cd04301">
    <property type="entry name" value="NAT_SF"/>
    <property type="match status" value="1"/>
</dbReference>
<reference evidence="2 3" key="1">
    <citation type="submission" date="2018-05" db="EMBL/GenBank/DDBJ databases">
        <title>Complete Genome Sequences of Extremely Thermoacidophilic, Metal-Mobilizing Type-Strain Members of the Archaeal Family Sulfolobaceae: Acidianus brierleyi DSM-1651T, Acidianus sulfidivorans DSM-18786T, Metallosphaera hakonensis DSM-7519T, and Metallosphaera prunae DSM-10039T.</title>
        <authorList>
            <person name="Counts J.A."/>
            <person name="Kelly R.M."/>
        </authorList>
    </citation>
    <scope>NUCLEOTIDE SEQUENCE [LARGE SCALE GENOMIC DNA]</scope>
    <source>
        <strain evidence="2 3">DSM 1651</strain>
    </source>
</reference>
<dbReference type="GO" id="GO:0016747">
    <property type="term" value="F:acyltransferase activity, transferring groups other than amino-acyl groups"/>
    <property type="evidence" value="ECO:0007669"/>
    <property type="project" value="InterPro"/>
</dbReference>
<dbReference type="Pfam" id="PF00583">
    <property type="entry name" value="Acetyltransf_1"/>
    <property type="match status" value="1"/>
</dbReference>